<dbReference type="OrthoDB" id="10651739at2759"/>
<keyword evidence="2" id="KW-0812">Transmembrane</keyword>
<dbReference type="Proteomes" id="UP000271974">
    <property type="component" value="Unassembled WGS sequence"/>
</dbReference>
<evidence type="ECO:0000256" key="2">
    <source>
        <dbReference type="SAM" id="Phobius"/>
    </source>
</evidence>
<evidence type="ECO:0000313" key="4">
    <source>
        <dbReference type="Proteomes" id="UP000271974"/>
    </source>
</evidence>
<protein>
    <submittedName>
        <fullName evidence="3">Uncharacterized protein</fullName>
    </submittedName>
</protein>
<dbReference type="AlphaFoldDB" id="A0A3S1HBS3"/>
<reference evidence="3 4" key="1">
    <citation type="submission" date="2019-01" db="EMBL/GenBank/DDBJ databases">
        <title>A draft genome assembly of the solar-powered sea slug Elysia chlorotica.</title>
        <authorList>
            <person name="Cai H."/>
            <person name="Li Q."/>
            <person name="Fang X."/>
            <person name="Li J."/>
            <person name="Curtis N.E."/>
            <person name="Altenburger A."/>
            <person name="Shibata T."/>
            <person name="Feng M."/>
            <person name="Maeda T."/>
            <person name="Schwartz J.A."/>
            <person name="Shigenobu S."/>
            <person name="Lundholm N."/>
            <person name="Nishiyama T."/>
            <person name="Yang H."/>
            <person name="Hasebe M."/>
            <person name="Li S."/>
            <person name="Pierce S.K."/>
            <person name="Wang J."/>
        </authorList>
    </citation>
    <scope>NUCLEOTIDE SEQUENCE [LARGE SCALE GENOMIC DNA]</scope>
    <source>
        <strain evidence="3">EC2010</strain>
        <tissue evidence="3">Whole organism of an adult</tissue>
    </source>
</reference>
<name>A0A3S1HBS3_ELYCH</name>
<feature type="region of interest" description="Disordered" evidence="1">
    <location>
        <begin position="90"/>
        <end position="155"/>
    </location>
</feature>
<comment type="caution">
    <text evidence="3">The sequence shown here is derived from an EMBL/GenBank/DDBJ whole genome shotgun (WGS) entry which is preliminary data.</text>
</comment>
<accession>A0A3S1HBS3</accession>
<sequence>MTSRKGRWRPIQDAVWLLVAITTVSMVITLHLQDGLGWLGSGAQIKVKILKSDLPDSNDGTQDLRVFDKLDLSDSTVNETLTTRVRQDRLRRIRNNTPEPNDPVHSINSKSNFSSQDKTLRRQWNQDTNKKPVLSSSGQSKVNDPDNSSTPVTHLTRLSDKRLAGDRDGYRYVEGAKLKGSDWNVQNVQITALGRDKPETITGQFPLGLPTRKEAKEGNIWFRGWEECRAICAVR</sequence>
<evidence type="ECO:0000313" key="3">
    <source>
        <dbReference type="EMBL" id="RUS76125.1"/>
    </source>
</evidence>
<gene>
    <name evidence="3" type="ORF">EGW08_016121</name>
</gene>
<evidence type="ECO:0000256" key="1">
    <source>
        <dbReference type="SAM" id="MobiDB-lite"/>
    </source>
</evidence>
<keyword evidence="2" id="KW-0472">Membrane</keyword>
<organism evidence="3 4">
    <name type="scientific">Elysia chlorotica</name>
    <name type="common">Eastern emerald elysia</name>
    <name type="synonym">Sea slug</name>
    <dbReference type="NCBI Taxonomy" id="188477"/>
    <lineage>
        <taxon>Eukaryota</taxon>
        <taxon>Metazoa</taxon>
        <taxon>Spiralia</taxon>
        <taxon>Lophotrochozoa</taxon>
        <taxon>Mollusca</taxon>
        <taxon>Gastropoda</taxon>
        <taxon>Heterobranchia</taxon>
        <taxon>Euthyneura</taxon>
        <taxon>Panpulmonata</taxon>
        <taxon>Sacoglossa</taxon>
        <taxon>Placobranchoidea</taxon>
        <taxon>Plakobranchidae</taxon>
        <taxon>Elysia</taxon>
    </lineage>
</organism>
<dbReference type="EMBL" id="RQTK01000686">
    <property type="protein sequence ID" value="RUS76125.1"/>
    <property type="molecule type" value="Genomic_DNA"/>
</dbReference>
<keyword evidence="4" id="KW-1185">Reference proteome</keyword>
<keyword evidence="2" id="KW-1133">Transmembrane helix</keyword>
<feature type="transmembrane region" description="Helical" evidence="2">
    <location>
        <begin position="14"/>
        <end position="32"/>
    </location>
</feature>
<feature type="compositionally biased region" description="Polar residues" evidence="1">
    <location>
        <begin position="106"/>
        <end position="127"/>
    </location>
</feature>
<proteinExistence type="predicted"/>
<feature type="compositionally biased region" description="Polar residues" evidence="1">
    <location>
        <begin position="134"/>
        <end position="153"/>
    </location>
</feature>